<dbReference type="GO" id="GO:0005737">
    <property type="term" value="C:cytoplasm"/>
    <property type="evidence" value="ECO:0007669"/>
    <property type="project" value="TreeGrafter"/>
</dbReference>
<keyword evidence="1 2" id="KW-0430">Lectin</keyword>
<evidence type="ECO:0000256" key="2">
    <source>
        <dbReference type="RuleBase" id="RU102079"/>
    </source>
</evidence>
<evidence type="ECO:0000256" key="1">
    <source>
        <dbReference type="ARBA" id="ARBA00022734"/>
    </source>
</evidence>
<dbReference type="GO" id="GO:0030246">
    <property type="term" value="F:carbohydrate binding"/>
    <property type="evidence" value="ECO:0007669"/>
    <property type="project" value="UniProtKB-UniRule"/>
</dbReference>
<evidence type="ECO:0000313" key="5">
    <source>
        <dbReference type="Proteomes" id="UP000281406"/>
    </source>
</evidence>
<dbReference type="Gene3D" id="2.60.120.200">
    <property type="match status" value="3"/>
</dbReference>
<dbReference type="InterPro" id="IPR001079">
    <property type="entry name" value="Galectin_CRD"/>
</dbReference>
<dbReference type="SMART" id="SM00908">
    <property type="entry name" value="Gal-bind_lectin"/>
    <property type="match status" value="2"/>
</dbReference>
<dbReference type="OrthoDB" id="6251307at2759"/>
<accession>A0A3N0Y970</accession>
<dbReference type="SMART" id="SM00276">
    <property type="entry name" value="GLECT"/>
    <property type="match status" value="1"/>
</dbReference>
<dbReference type="CDD" id="cd00070">
    <property type="entry name" value="GLECT"/>
    <property type="match status" value="1"/>
</dbReference>
<dbReference type="Pfam" id="PF00337">
    <property type="entry name" value="Gal-bind_lectin"/>
    <property type="match status" value="3"/>
</dbReference>
<organism evidence="4 5">
    <name type="scientific">Anabarilius grahami</name>
    <name type="common">Kanglang fish</name>
    <name type="synonym">Barilius grahami</name>
    <dbReference type="NCBI Taxonomy" id="495550"/>
    <lineage>
        <taxon>Eukaryota</taxon>
        <taxon>Metazoa</taxon>
        <taxon>Chordata</taxon>
        <taxon>Craniata</taxon>
        <taxon>Vertebrata</taxon>
        <taxon>Euteleostomi</taxon>
        <taxon>Actinopterygii</taxon>
        <taxon>Neopterygii</taxon>
        <taxon>Teleostei</taxon>
        <taxon>Ostariophysi</taxon>
        <taxon>Cypriniformes</taxon>
        <taxon>Xenocyprididae</taxon>
        <taxon>Xenocypridinae</taxon>
        <taxon>Xenocypridinae incertae sedis</taxon>
        <taxon>Anabarilius</taxon>
    </lineage>
</organism>
<dbReference type="SUPFAM" id="SSF49899">
    <property type="entry name" value="Concanavalin A-like lectins/glucanases"/>
    <property type="match status" value="3"/>
</dbReference>
<dbReference type="InterPro" id="IPR013320">
    <property type="entry name" value="ConA-like_dom_sf"/>
</dbReference>
<evidence type="ECO:0000259" key="3">
    <source>
        <dbReference type="PROSITE" id="PS51304"/>
    </source>
</evidence>
<feature type="domain" description="Galectin" evidence="3">
    <location>
        <begin position="1"/>
        <end position="61"/>
    </location>
</feature>
<evidence type="ECO:0000313" key="4">
    <source>
        <dbReference type="EMBL" id="ROL42806.1"/>
    </source>
</evidence>
<dbReference type="PANTHER" id="PTHR11346:SF158">
    <property type="entry name" value="GALECTIN"/>
    <property type="match status" value="1"/>
</dbReference>
<proteinExistence type="predicted"/>
<name>A0A3N0Y970_ANAGA</name>
<keyword evidence="5" id="KW-1185">Reference proteome</keyword>
<dbReference type="PANTHER" id="PTHR11346">
    <property type="entry name" value="GALECTIN"/>
    <property type="match status" value="1"/>
</dbReference>
<dbReference type="EMBL" id="RJVU01049301">
    <property type="protein sequence ID" value="ROL42806.1"/>
    <property type="molecule type" value="Genomic_DNA"/>
</dbReference>
<reference evidence="4 5" key="1">
    <citation type="submission" date="2018-10" db="EMBL/GenBank/DDBJ databases">
        <title>Genome assembly for a Yunnan-Guizhou Plateau 3E fish, Anabarilius grahami (Regan), and its evolutionary and genetic applications.</title>
        <authorList>
            <person name="Jiang W."/>
        </authorList>
    </citation>
    <scope>NUCLEOTIDE SEQUENCE [LARGE SCALE GENOMIC DNA]</scope>
    <source>
        <strain evidence="4">AG-KIZ</strain>
        <tissue evidence="4">Muscle</tissue>
    </source>
</reference>
<sequence length="390" mass="42831">MDLMPFKKGASFETIILVLCDVFKVAVNGVHILEYEHRIPLETVDTFSVSGKVELHAIGFIPDSSIPYMGSLLRGVIPGQHITIKGHVSLFPHSFTVNLRCSQSNNIALHLNSHIKSGMLIRNSFLCQSWGPEERELPYFPFSAGNYFEILGGSQYLLTELIQPVLGFSSDGTSHLWSDTLWGTSSRAMVSTVRALAHSLLRVIPIHLRVTREFSAVVGGKSSSGSGCALDQKLNDGLPPVKSCGVWEVYRMVNVHPDPEQGLQGLIEWASDSKMIILCQLHQFKIAINGSHLLDYKHRVQDLSSIDQLEIVGDVELQNVQLWTPLVFEEDILVDMIDANVFGEQTKTTCMATKAAASAAGVPLSVEVTLGGPSTKKYISVYEPNVSLCP</sequence>
<dbReference type="InterPro" id="IPR044156">
    <property type="entry name" value="Galectin-like"/>
</dbReference>
<dbReference type="Proteomes" id="UP000281406">
    <property type="component" value="Unassembled WGS sequence"/>
</dbReference>
<comment type="caution">
    <text evidence="4">The sequence shown here is derived from an EMBL/GenBank/DDBJ whole genome shotgun (WGS) entry which is preliminary data.</text>
</comment>
<feature type="domain" description="Galectin" evidence="3">
    <location>
        <begin position="68"/>
        <end position="323"/>
    </location>
</feature>
<gene>
    <name evidence="4" type="ORF">DPX16_8552</name>
</gene>
<dbReference type="PROSITE" id="PS51304">
    <property type="entry name" value="GALECTIN"/>
    <property type="match status" value="2"/>
</dbReference>
<protein>
    <recommendedName>
        <fullName evidence="2">Galectin</fullName>
    </recommendedName>
</protein>
<dbReference type="AlphaFoldDB" id="A0A3N0Y970"/>